<dbReference type="GO" id="GO:0003677">
    <property type="term" value="F:DNA binding"/>
    <property type="evidence" value="ECO:0007669"/>
    <property type="project" value="UniProtKB-KW"/>
</dbReference>
<dbReference type="SUPFAM" id="SSF46785">
    <property type="entry name" value="Winged helix' DNA-binding domain"/>
    <property type="match status" value="1"/>
</dbReference>
<dbReference type="InterPro" id="IPR036390">
    <property type="entry name" value="WH_DNA-bd_sf"/>
</dbReference>
<dbReference type="PROSITE" id="PS50949">
    <property type="entry name" value="HTH_GNTR"/>
    <property type="match status" value="1"/>
</dbReference>
<name>A0A9D2GVK9_9BACE</name>
<comment type="caution">
    <text evidence="5">The sequence shown here is derived from an EMBL/GenBank/DDBJ whole genome shotgun (WGS) entry which is preliminary data.</text>
</comment>
<proteinExistence type="predicted"/>
<protein>
    <submittedName>
        <fullName evidence="5">GntR family transcriptional regulator</fullName>
    </submittedName>
</protein>
<evidence type="ECO:0000256" key="3">
    <source>
        <dbReference type="ARBA" id="ARBA00023163"/>
    </source>
</evidence>
<dbReference type="SMART" id="SM00345">
    <property type="entry name" value="HTH_GNTR"/>
    <property type="match status" value="1"/>
</dbReference>
<evidence type="ECO:0000313" key="6">
    <source>
        <dbReference type="Proteomes" id="UP000824108"/>
    </source>
</evidence>
<dbReference type="PANTHER" id="PTHR38445:SF9">
    <property type="entry name" value="HTH-TYPE TRANSCRIPTIONAL REPRESSOR YTRA"/>
    <property type="match status" value="1"/>
</dbReference>
<dbReference type="EMBL" id="DXAV01000015">
    <property type="protein sequence ID" value="HIZ90813.1"/>
    <property type="molecule type" value="Genomic_DNA"/>
</dbReference>
<keyword evidence="3" id="KW-0804">Transcription</keyword>
<evidence type="ECO:0000313" key="5">
    <source>
        <dbReference type="EMBL" id="HIZ90813.1"/>
    </source>
</evidence>
<evidence type="ECO:0000256" key="1">
    <source>
        <dbReference type="ARBA" id="ARBA00023015"/>
    </source>
</evidence>
<evidence type="ECO:0000259" key="4">
    <source>
        <dbReference type="PROSITE" id="PS50949"/>
    </source>
</evidence>
<dbReference type="PANTHER" id="PTHR38445">
    <property type="entry name" value="HTH-TYPE TRANSCRIPTIONAL REPRESSOR YTRA"/>
    <property type="match status" value="1"/>
</dbReference>
<dbReference type="AlphaFoldDB" id="A0A9D2GVK9"/>
<sequence length="127" mass="14170">MIKFVIDYASGTPIYRQIIDQIRFGIASGQLKLGEQLPTVRALAVELKVNLNTVSKAYKELEIKNILTTQQGSGTFICQTGDILQADERANKLKEICTQFSAVALGYGFTIEEMTEELKKIETLKQP</sequence>
<organism evidence="5 6">
    <name type="scientific">Candidatus Bacteroides merdavium</name>
    <dbReference type="NCBI Taxonomy" id="2838472"/>
    <lineage>
        <taxon>Bacteria</taxon>
        <taxon>Pseudomonadati</taxon>
        <taxon>Bacteroidota</taxon>
        <taxon>Bacteroidia</taxon>
        <taxon>Bacteroidales</taxon>
        <taxon>Bacteroidaceae</taxon>
        <taxon>Bacteroides</taxon>
    </lineage>
</organism>
<keyword evidence="2" id="KW-0238">DNA-binding</keyword>
<evidence type="ECO:0000256" key="2">
    <source>
        <dbReference type="ARBA" id="ARBA00023125"/>
    </source>
</evidence>
<reference evidence="5" key="2">
    <citation type="submission" date="2021-04" db="EMBL/GenBank/DDBJ databases">
        <authorList>
            <person name="Gilroy R."/>
        </authorList>
    </citation>
    <scope>NUCLEOTIDE SEQUENCE</scope>
    <source>
        <strain evidence="5">CHK118-2852</strain>
    </source>
</reference>
<dbReference type="Pfam" id="PF00392">
    <property type="entry name" value="GntR"/>
    <property type="match status" value="1"/>
</dbReference>
<accession>A0A9D2GVK9</accession>
<dbReference type="InterPro" id="IPR000524">
    <property type="entry name" value="Tscrpt_reg_HTH_GntR"/>
</dbReference>
<keyword evidence="1" id="KW-0805">Transcription regulation</keyword>
<dbReference type="GO" id="GO:0003700">
    <property type="term" value="F:DNA-binding transcription factor activity"/>
    <property type="evidence" value="ECO:0007669"/>
    <property type="project" value="InterPro"/>
</dbReference>
<feature type="domain" description="HTH gntR-type" evidence="4">
    <location>
        <begin position="12"/>
        <end position="80"/>
    </location>
</feature>
<dbReference type="Gene3D" id="1.10.10.10">
    <property type="entry name" value="Winged helix-like DNA-binding domain superfamily/Winged helix DNA-binding domain"/>
    <property type="match status" value="1"/>
</dbReference>
<gene>
    <name evidence="5" type="ORF">H9807_01620</name>
</gene>
<dbReference type="CDD" id="cd07377">
    <property type="entry name" value="WHTH_GntR"/>
    <property type="match status" value="1"/>
</dbReference>
<dbReference type="InterPro" id="IPR036388">
    <property type="entry name" value="WH-like_DNA-bd_sf"/>
</dbReference>
<dbReference type="Proteomes" id="UP000824108">
    <property type="component" value="Unassembled WGS sequence"/>
</dbReference>
<reference evidence="5" key="1">
    <citation type="journal article" date="2021" name="PeerJ">
        <title>Extensive microbial diversity within the chicken gut microbiome revealed by metagenomics and culture.</title>
        <authorList>
            <person name="Gilroy R."/>
            <person name="Ravi A."/>
            <person name="Getino M."/>
            <person name="Pursley I."/>
            <person name="Horton D.L."/>
            <person name="Alikhan N.F."/>
            <person name="Baker D."/>
            <person name="Gharbi K."/>
            <person name="Hall N."/>
            <person name="Watson M."/>
            <person name="Adriaenssens E.M."/>
            <person name="Foster-Nyarko E."/>
            <person name="Jarju S."/>
            <person name="Secka A."/>
            <person name="Antonio M."/>
            <person name="Oren A."/>
            <person name="Chaudhuri R.R."/>
            <person name="La Ragione R."/>
            <person name="Hildebrand F."/>
            <person name="Pallen M.J."/>
        </authorList>
    </citation>
    <scope>NUCLEOTIDE SEQUENCE</scope>
    <source>
        <strain evidence="5">CHK118-2852</strain>
    </source>
</reference>